<dbReference type="EMBL" id="CP000698">
    <property type="protein sequence ID" value="ABQ25876.1"/>
    <property type="molecule type" value="Genomic_DNA"/>
</dbReference>
<proteinExistence type="predicted"/>
<feature type="transmembrane region" description="Helical" evidence="1">
    <location>
        <begin position="405"/>
        <end position="425"/>
    </location>
</feature>
<feature type="transmembrane region" description="Helical" evidence="1">
    <location>
        <begin position="197"/>
        <end position="214"/>
    </location>
</feature>
<gene>
    <name evidence="2" type="ordered locus">Gura_1681</name>
</gene>
<keyword evidence="3" id="KW-1185">Reference proteome</keyword>
<accession>A5GEM1</accession>
<keyword evidence="1" id="KW-0472">Membrane</keyword>
<dbReference type="Proteomes" id="UP000006695">
    <property type="component" value="Chromosome"/>
</dbReference>
<feature type="transmembrane region" description="Helical" evidence="1">
    <location>
        <begin position="105"/>
        <end position="126"/>
    </location>
</feature>
<protein>
    <submittedName>
        <fullName evidence="2">Uncharacterized protein</fullName>
    </submittedName>
</protein>
<feature type="transmembrane region" description="Helical" evidence="1">
    <location>
        <begin position="79"/>
        <end position="99"/>
    </location>
</feature>
<reference evidence="2 3" key="1">
    <citation type="submission" date="2007-05" db="EMBL/GenBank/DDBJ databases">
        <title>Complete sequence of Geobacter uraniireducens Rf4.</title>
        <authorList>
            <consortium name="US DOE Joint Genome Institute"/>
            <person name="Copeland A."/>
            <person name="Lucas S."/>
            <person name="Lapidus A."/>
            <person name="Barry K."/>
            <person name="Detter J.C."/>
            <person name="Glavina del Rio T."/>
            <person name="Hammon N."/>
            <person name="Israni S."/>
            <person name="Dalin E."/>
            <person name="Tice H."/>
            <person name="Pitluck S."/>
            <person name="Chertkov O."/>
            <person name="Brettin T."/>
            <person name="Bruce D."/>
            <person name="Han C."/>
            <person name="Schmutz J."/>
            <person name="Larimer F."/>
            <person name="Land M."/>
            <person name="Hauser L."/>
            <person name="Kyrpides N."/>
            <person name="Mikhailova N."/>
            <person name="Shelobolina E."/>
            <person name="Aklujkar M."/>
            <person name="Lovley D."/>
            <person name="Richardson P."/>
        </authorList>
    </citation>
    <scope>NUCLEOTIDE SEQUENCE [LARGE SCALE GENOMIC DNA]</scope>
    <source>
        <strain evidence="2 3">Rf4</strain>
    </source>
</reference>
<evidence type="ECO:0000256" key="1">
    <source>
        <dbReference type="SAM" id="Phobius"/>
    </source>
</evidence>
<feature type="transmembrane region" description="Helical" evidence="1">
    <location>
        <begin position="42"/>
        <end position="67"/>
    </location>
</feature>
<dbReference type="HOGENOM" id="CLU_590191_0_0_7"/>
<dbReference type="RefSeq" id="WP_011938582.1">
    <property type="nucleotide sequence ID" value="NC_009483.1"/>
</dbReference>
<keyword evidence="1" id="KW-0812">Transmembrane</keyword>
<sequence length="463" mass="52531">MQILSILIVICAFYFALKYPPYTLCLYMIFSSPESYAIGFYFLNQYASTLISGAALVASVTSFYRLSKQMNTDHFIKRIFYLASLCMFISAWVWISTIFNFRNYWQSILDITEAGAFGSVIAFSYYREKRAQLAFIATVLFHITFSFLIYWIKNPYLINFITIVHQESSDISKLLSYGVTNEATVRISAHFENSIQLGFYGAVGLIIGFYLVTVPKWWARLLSFIFIGVSLWVSYATVVRSLWIFLFLGFLFLMIQNSKQQLLSQTSGFINRRYLLISSIILTFALVTVCIAYMSDGQSDNKSIYALYNFFTDLAGSSYEGNEYRRSHLISSANIIFEHPLFGLGSVEAIVQSTGGMAHQVMIAYGAMFGVPVFVAITILCIVLAKSLYIYLTKPLSMPLPPTCFHVRYGSPLFMFGCIVLAVGLSNHSAGRMLQWICWSLACLPWVYSKNTHDSAIQNRIGR</sequence>
<evidence type="ECO:0000313" key="2">
    <source>
        <dbReference type="EMBL" id="ABQ25876.1"/>
    </source>
</evidence>
<dbReference type="STRING" id="351605.Gura_1681"/>
<keyword evidence="1" id="KW-1133">Transmembrane helix</keyword>
<evidence type="ECO:0000313" key="3">
    <source>
        <dbReference type="Proteomes" id="UP000006695"/>
    </source>
</evidence>
<dbReference type="KEGG" id="gur:Gura_1681"/>
<name>A5GEM1_GEOUR</name>
<feature type="transmembrane region" description="Helical" evidence="1">
    <location>
        <begin position="362"/>
        <end position="385"/>
    </location>
</feature>
<dbReference type="AlphaFoldDB" id="A5GEM1"/>
<organism evidence="2 3">
    <name type="scientific">Geotalea uraniireducens (strain Rf4)</name>
    <name type="common">Geobacter uraniireducens</name>
    <dbReference type="NCBI Taxonomy" id="351605"/>
    <lineage>
        <taxon>Bacteria</taxon>
        <taxon>Pseudomonadati</taxon>
        <taxon>Thermodesulfobacteriota</taxon>
        <taxon>Desulfuromonadia</taxon>
        <taxon>Geobacterales</taxon>
        <taxon>Geobacteraceae</taxon>
        <taxon>Geotalea</taxon>
    </lineage>
</organism>
<feature type="transmembrane region" description="Helical" evidence="1">
    <location>
        <begin position="221"/>
        <end position="254"/>
    </location>
</feature>
<feature type="transmembrane region" description="Helical" evidence="1">
    <location>
        <begin position="133"/>
        <end position="152"/>
    </location>
</feature>
<feature type="transmembrane region" description="Helical" evidence="1">
    <location>
        <begin position="274"/>
        <end position="294"/>
    </location>
</feature>